<dbReference type="AlphaFoldDB" id="A0A6F9D9D9"/>
<dbReference type="PANTHER" id="PTHR21683">
    <property type="entry name" value="COILED-COIL DOMAIN-CONTAINING PROTEIN 42 LIKE-2-LIKE-RELATED"/>
    <property type="match status" value="1"/>
</dbReference>
<evidence type="ECO:0000256" key="3">
    <source>
        <dbReference type="SAM" id="MobiDB-lite"/>
    </source>
</evidence>
<dbReference type="PANTHER" id="PTHR21683:SF18">
    <property type="entry name" value="COILED-COIL DOMAIN-CONTAINING PROTEIN 42 HOMOLOG"/>
    <property type="match status" value="1"/>
</dbReference>
<evidence type="ECO:0000256" key="1">
    <source>
        <dbReference type="ARBA" id="ARBA00023054"/>
    </source>
</evidence>
<feature type="region of interest" description="Disordered" evidence="3">
    <location>
        <begin position="338"/>
        <end position="400"/>
    </location>
</feature>
<dbReference type="Pfam" id="PF13863">
    <property type="entry name" value="DUF4200"/>
    <property type="match status" value="1"/>
</dbReference>
<reference evidence="5" key="1">
    <citation type="submission" date="2020-04" db="EMBL/GenBank/DDBJ databases">
        <authorList>
            <person name="Neveu A P."/>
        </authorList>
    </citation>
    <scope>NUCLEOTIDE SEQUENCE</scope>
    <source>
        <tissue evidence="5">Whole embryo</tissue>
    </source>
</reference>
<dbReference type="EMBL" id="LR783681">
    <property type="protein sequence ID" value="CAB3228576.1"/>
    <property type="molecule type" value="mRNA"/>
</dbReference>
<proteinExistence type="evidence at transcript level"/>
<evidence type="ECO:0000259" key="4">
    <source>
        <dbReference type="Pfam" id="PF13863"/>
    </source>
</evidence>
<protein>
    <submittedName>
        <fullName evidence="5">Coiled-coil domain-containing protein 42 homolog</fullName>
    </submittedName>
</protein>
<feature type="domain" description="DUF4200" evidence="4">
    <location>
        <begin position="63"/>
        <end position="180"/>
    </location>
</feature>
<dbReference type="GO" id="GO:0005856">
    <property type="term" value="C:cytoskeleton"/>
    <property type="evidence" value="ECO:0007669"/>
    <property type="project" value="UniProtKB-ARBA"/>
</dbReference>
<accession>A0A6F9D9D9</accession>
<evidence type="ECO:0000256" key="2">
    <source>
        <dbReference type="SAM" id="Coils"/>
    </source>
</evidence>
<dbReference type="InterPro" id="IPR051147">
    <property type="entry name" value="CFAP_domain-containing"/>
</dbReference>
<feature type="coiled-coil region" evidence="2">
    <location>
        <begin position="216"/>
        <end position="268"/>
    </location>
</feature>
<dbReference type="InterPro" id="IPR025252">
    <property type="entry name" value="DUF4200"/>
</dbReference>
<feature type="coiled-coil region" evidence="2">
    <location>
        <begin position="63"/>
        <end position="101"/>
    </location>
</feature>
<organism evidence="5">
    <name type="scientific">Phallusia mammillata</name>
    <dbReference type="NCBI Taxonomy" id="59560"/>
    <lineage>
        <taxon>Eukaryota</taxon>
        <taxon>Metazoa</taxon>
        <taxon>Chordata</taxon>
        <taxon>Tunicata</taxon>
        <taxon>Ascidiacea</taxon>
        <taxon>Phlebobranchia</taxon>
        <taxon>Ascidiidae</taxon>
        <taxon>Phallusia</taxon>
    </lineage>
</organism>
<keyword evidence="1 2" id="KW-0175">Coiled coil</keyword>
<gene>
    <name evidence="5" type="primary">Ccdc42-002</name>
</gene>
<sequence length="400" mass="46726">MPLSSTENNSYQLNLEQQKRNVFVTQLNEQQAEDDDIRRFPIVKETADKLLHTGINTLQKTSLLRKAVEVEEIDKELAEKREEFRKRMAENKAKEEALKKRQEKIKDRVTKFDRFLKENDAKRTRAMRKYQLEVKENKVRAKELLEVKSELDTTKDNKAALLKKLESYKKYEEYMMKVIDILPENYLEMTGENMIQSVIQRYEGLAATHANLLQRNTTMAKDIEQGQRELEELKQEREKQKLMINSEMSELQTYQETLTQRVQRLEQEAGDTTLSHRTLIGELGRITMAIDNLAETCHTRHWLPLSEMSHIDKLNMINQHFTEQLKVMRMLQRLSETRQSVQSGGLPVVKASTRRPSKDTEGMKSAQHNQVTSEATKRKAKPATKSFIEQLKPISESSTE</sequence>
<name>A0A6F9D9D9_9ASCI</name>
<evidence type="ECO:0000313" key="5">
    <source>
        <dbReference type="EMBL" id="CAB3228576.1"/>
    </source>
</evidence>